<dbReference type="EMBL" id="JH603164">
    <property type="protein sequence ID" value="EIC23723.1"/>
    <property type="molecule type" value="Genomic_DNA"/>
</dbReference>
<dbReference type="OrthoDB" id="9771846at2"/>
<evidence type="ECO:0000259" key="5">
    <source>
        <dbReference type="Pfam" id="PF00535"/>
    </source>
</evidence>
<comment type="similarity">
    <text evidence="1">Belongs to the glycosyltransferase 2 family.</text>
</comment>
<dbReference type="Gene3D" id="3.90.550.10">
    <property type="entry name" value="Spore Coat Polysaccharide Biosynthesis Protein SpsA, Chain A"/>
    <property type="match status" value="1"/>
</dbReference>
<reference evidence="6 7" key="2">
    <citation type="submission" date="2011-11" db="EMBL/GenBank/DDBJ databases">
        <authorList>
            <consortium name="US DOE Joint Genome Institute"/>
            <person name="Lucas S."/>
            <person name="Han J."/>
            <person name="Lapidus A."/>
            <person name="Cheng J.-F."/>
            <person name="Goodwin L."/>
            <person name="Pitluck S."/>
            <person name="Peters L."/>
            <person name="Ovchinnikova G."/>
            <person name="Zhang X."/>
            <person name="Detter J.C."/>
            <person name="Han C."/>
            <person name="Tapia R."/>
            <person name="Land M."/>
            <person name="Hauser L."/>
            <person name="Kyrpides N."/>
            <person name="Ivanova N."/>
            <person name="Pagani I."/>
            <person name="Vogl K."/>
            <person name="Liu Z."/>
            <person name="Overmann J."/>
            <person name="Frigaard N.-U."/>
            <person name="Bryant D."/>
            <person name="Woyke T."/>
        </authorList>
    </citation>
    <scope>NUCLEOTIDE SEQUENCE [LARGE SCALE GENOMIC DNA]</scope>
    <source>
        <strain evidence="6 7">970</strain>
    </source>
</reference>
<keyword evidence="2" id="KW-0328">Glycosyltransferase</keyword>
<evidence type="ECO:0000313" key="7">
    <source>
        <dbReference type="Proteomes" id="UP000002964"/>
    </source>
</evidence>
<dbReference type="SUPFAM" id="SSF53448">
    <property type="entry name" value="Nucleotide-diphospho-sugar transferases"/>
    <property type="match status" value="1"/>
</dbReference>
<evidence type="ECO:0000313" key="6">
    <source>
        <dbReference type="EMBL" id="EIC23723.1"/>
    </source>
</evidence>
<accession>H8YWC0</accession>
<feature type="domain" description="Glycosyltransferase 2-like" evidence="5">
    <location>
        <begin position="553"/>
        <end position="685"/>
    </location>
</feature>
<keyword evidence="3 6" id="KW-0808">Transferase</keyword>
<dbReference type="PANTHER" id="PTHR43179:SF12">
    <property type="entry name" value="GALACTOFURANOSYLTRANSFERASE GLFT2"/>
    <property type="match status" value="1"/>
</dbReference>
<sequence length="823" mass="90249">MSTSPTALQQANAALRSHHYAEAIRWYALGMRDGDKDAHHGPLTHQLAHNLLLARKRHRRQRQANLQAGGKLQVVVTCWSLSENPAGRAYTLAGLYQDLAEHPEPPPAPGIECVSLIGSRFARRGRQLWAPLRELAQHGPIPIHSILIEDERAFMAQAIDLVSAHPADLVHLSKPRWPNILFGLLYQLLWDARVLVDLDDDELAFVQGEPLPDLASHSAEQVLEHWLQRYDGLPAWSNLPGRPWTELGMSLCHAFAGPCGGPLGGLSVANRALQQRHGGVIIRHARDPAQFQPSAARGQRARARWQIAPEQQVVLFLGTPRRHKGLLETAQALSSLGASLRPSLTSSLGEAAPELLFLIVGRFGDAEQPLRAALEAEQARGGFALRLLDDQPFAAIPDLLAAADIAIFLQDPDSAAARAQTPAKLSDALAMGLTVFAEPTPGLADLQEQGAFIPVSRATLAERLRAHLASRAASPSSTQPAPQSSPQPHPVFQRELSLQANRPRLQRLLAGARREPAADNAARLLERVSALPVLGPLPRALQQASPTQRQGVSVIILSLKGAALLDRLLTSFLATNRHQPVELIIVDHGALDDPEDQTAAVIARHQSPQATSPTPIWHLRRGRNHSFSASCNLAAALARYPHLLFLNNDIRYTADALPAALQRLQDPSIGAVGIRLDDDPERLPPGQTPSVQHLGIHFPWSHQRGYHHPRQIRHPSLADYLAQRPPVGQAQPAVTGAFLLCRARDFFQLGGFATEYDYGLEDIDFCLRLRRDLGLGCWCMTDIGLQHAESSTRRRDKKLTSTRITQNHEHFKATWHSNALIAC</sequence>
<dbReference type="STRING" id="631362.Thi970DRAFT_00226"/>
<dbReference type="Pfam" id="PF00535">
    <property type="entry name" value="Glycos_transf_2"/>
    <property type="match status" value="1"/>
</dbReference>
<gene>
    <name evidence="6" type="ORF">Thi970DRAFT_00226</name>
</gene>
<name>H8YWC0_9GAMM</name>
<evidence type="ECO:0000256" key="3">
    <source>
        <dbReference type="ARBA" id="ARBA00022679"/>
    </source>
</evidence>
<dbReference type="InterPro" id="IPR001173">
    <property type="entry name" value="Glyco_trans_2-like"/>
</dbReference>
<evidence type="ECO:0000256" key="1">
    <source>
        <dbReference type="ARBA" id="ARBA00006739"/>
    </source>
</evidence>
<dbReference type="InterPro" id="IPR029044">
    <property type="entry name" value="Nucleotide-diphossugar_trans"/>
</dbReference>
<proteinExistence type="inferred from homology"/>
<dbReference type="eggNOG" id="COG1216">
    <property type="taxonomic scope" value="Bacteria"/>
</dbReference>
<dbReference type="HOGENOM" id="CLU_343857_0_0_6"/>
<dbReference type="eggNOG" id="COG0438">
    <property type="taxonomic scope" value="Bacteria"/>
</dbReference>
<keyword evidence="7" id="KW-1185">Reference proteome</keyword>
<dbReference type="Gene3D" id="3.40.50.2000">
    <property type="entry name" value="Glycogen Phosphorylase B"/>
    <property type="match status" value="1"/>
</dbReference>
<feature type="region of interest" description="Disordered" evidence="4">
    <location>
        <begin position="469"/>
        <end position="491"/>
    </location>
</feature>
<evidence type="ECO:0000256" key="2">
    <source>
        <dbReference type="ARBA" id="ARBA00022676"/>
    </source>
</evidence>
<dbReference type="Proteomes" id="UP000002964">
    <property type="component" value="Unassembled WGS sequence"/>
</dbReference>
<evidence type="ECO:0000256" key="4">
    <source>
        <dbReference type="SAM" id="MobiDB-lite"/>
    </source>
</evidence>
<organism evidence="6 7">
    <name type="scientific">Thiorhodovibrio frisius</name>
    <dbReference type="NCBI Taxonomy" id="631362"/>
    <lineage>
        <taxon>Bacteria</taxon>
        <taxon>Pseudomonadati</taxon>
        <taxon>Pseudomonadota</taxon>
        <taxon>Gammaproteobacteria</taxon>
        <taxon>Chromatiales</taxon>
        <taxon>Chromatiaceae</taxon>
        <taxon>Thiorhodovibrio</taxon>
    </lineage>
</organism>
<reference evidence="7" key="1">
    <citation type="submission" date="2011-06" db="EMBL/GenBank/DDBJ databases">
        <authorList>
            <consortium name="US DOE Joint Genome Institute (JGI-PGF)"/>
            <person name="Lucas S."/>
            <person name="Han J."/>
            <person name="Lapidus A."/>
            <person name="Cheng J.-F."/>
            <person name="Goodwin L."/>
            <person name="Pitluck S."/>
            <person name="Peters L."/>
            <person name="Land M.L."/>
            <person name="Hauser L."/>
            <person name="Vogl K."/>
            <person name="Liu Z."/>
            <person name="Overmann J."/>
            <person name="Frigaard N.-U."/>
            <person name="Bryant D.A."/>
            <person name="Woyke T.J."/>
        </authorList>
    </citation>
    <scope>NUCLEOTIDE SEQUENCE [LARGE SCALE GENOMIC DNA]</scope>
    <source>
        <strain evidence="7">970</strain>
    </source>
</reference>
<protein>
    <submittedName>
        <fullName evidence="6">Putative glycosyltransferase</fullName>
    </submittedName>
</protein>
<dbReference type="RefSeq" id="WP_009146698.1">
    <property type="nucleotide sequence ID" value="NZ_CP121471.1"/>
</dbReference>
<feature type="compositionally biased region" description="Low complexity" evidence="4">
    <location>
        <begin position="469"/>
        <end position="482"/>
    </location>
</feature>
<dbReference type="GO" id="GO:0016757">
    <property type="term" value="F:glycosyltransferase activity"/>
    <property type="evidence" value="ECO:0007669"/>
    <property type="project" value="UniProtKB-KW"/>
</dbReference>
<dbReference type="PANTHER" id="PTHR43179">
    <property type="entry name" value="RHAMNOSYLTRANSFERASE WBBL"/>
    <property type="match status" value="1"/>
</dbReference>
<dbReference type="SUPFAM" id="SSF53756">
    <property type="entry name" value="UDP-Glycosyltransferase/glycogen phosphorylase"/>
    <property type="match status" value="1"/>
</dbReference>
<dbReference type="AlphaFoldDB" id="H8YWC0"/>